<keyword evidence="2" id="KW-0677">Repeat</keyword>
<dbReference type="Gene3D" id="3.30.40.10">
    <property type="entry name" value="Zinc/RING finger domain, C3HC4 (zinc finger)"/>
    <property type="match status" value="1"/>
</dbReference>
<dbReference type="SMART" id="SM00320">
    <property type="entry name" value="WD40"/>
    <property type="match status" value="6"/>
</dbReference>
<dbReference type="PROSITE" id="PS50082">
    <property type="entry name" value="WD_REPEATS_2"/>
    <property type="match status" value="4"/>
</dbReference>
<dbReference type="SUPFAM" id="SSF49599">
    <property type="entry name" value="TRAF domain-like"/>
    <property type="match status" value="1"/>
</dbReference>
<dbReference type="InterPro" id="IPR050349">
    <property type="entry name" value="WD_LIS1/nudF_dynein_reg"/>
</dbReference>
<feature type="coiled-coil region" evidence="4">
    <location>
        <begin position="195"/>
        <end position="319"/>
    </location>
</feature>
<dbReference type="OrthoDB" id="6262491at2759"/>
<reference evidence="5 6" key="1">
    <citation type="journal article" date="2013" name="Curr. Biol.">
        <title>The Genome of the Foraminiferan Reticulomyxa filosa.</title>
        <authorList>
            <person name="Glockner G."/>
            <person name="Hulsmann N."/>
            <person name="Schleicher M."/>
            <person name="Noegel A.A."/>
            <person name="Eichinger L."/>
            <person name="Gallinger C."/>
            <person name="Pawlowski J."/>
            <person name="Sierra R."/>
            <person name="Euteneuer U."/>
            <person name="Pillet L."/>
            <person name="Moustafa A."/>
            <person name="Platzer M."/>
            <person name="Groth M."/>
            <person name="Szafranski K."/>
            <person name="Schliwa M."/>
        </authorList>
    </citation>
    <scope>NUCLEOTIDE SEQUENCE [LARGE SCALE GENOMIC DNA]</scope>
</reference>
<evidence type="ECO:0000256" key="1">
    <source>
        <dbReference type="ARBA" id="ARBA00022574"/>
    </source>
</evidence>
<evidence type="ECO:0000313" key="5">
    <source>
        <dbReference type="EMBL" id="ETO26087.1"/>
    </source>
</evidence>
<feature type="repeat" description="WD" evidence="3">
    <location>
        <begin position="386"/>
        <end position="437"/>
    </location>
</feature>
<name>X6NL22_RETFI</name>
<accession>X6NL22</accession>
<comment type="caution">
    <text evidence="5">The sequence shown here is derived from an EMBL/GenBank/DDBJ whole genome shotgun (WGS) entry which is preliminary data.</text>
</comment>
<proteinExistence type="predicted"/>
<evidence type="ECO:0000256" key="3">
    <source>
        <dbReference type="PROSITE-ProRule" id="PRU00221"/>
    </source>
</evidence>
<evidence type="ECO:0000313" key="6">
    <source>
        <dbReference type="Proteomes" id="UP000023152"/>
    </source>
</evidence>
<keyword evidence="4" id="KW-0175">Coiled coil</keyword>
<protein>
    <submittedName>
        <fullName evidence="5">G-protein beta WD-40 repeats containing protein</fullName>
    </submittedName>
</protein>
<dbReference type="InterPro" id="IPR013083">
    <property type="entry name" value="Znf_RING/FYVE/PHD"/>
</dbReference>
<dbReference type="AlphaFoldDB" id="X6NL22"/>
<dbReference type="InterPro" id="IPR036322">
    <property type="entry name" value="WD40_repeat_dom_sf"/>
</dbReference>
<dbReference type="InterPro" id="IPR001680">
    <property type="entry name" value="WD40_rpt"/>
</dbReference>
<organism evidence="5 6">
    <name type="scientific">Reticulomyxa filosa</name>
    <dbReference type="NCBI Taxonomy" id="46433"/>
    <lineage>
        <taxon>Eukaryota</taxon>
        <taxon>Sar</taxon>
        <taxon>Rhizaria</taxon>
        <taxon>Retaria</taxon>
        <taxon>Foraminifera</taxon>
        <taxon>Monothalamids</taxon>
        <taxon>Reticulomyxidae</taxon>
        <taxon>Reticulomyxa</taxon>
    </lineage>
</organism>
<dbReference type="PROSITE" id="PS50294">
    <property type="entry name" value="WD_REPEATS_REGION"/>
    <property type="match status" value="2"/>
</dbReference>
<evidence type="ECO:0000256" key="2">
    <source>
        <dbReference type="ARBA" id="ARBA00022737"/>
    </source>
</evidence>
<dbReference type="PROSITE" id="PS51257">
    <property type="entry name" value="PROKAR_LIPOPROTEIN"/>
    <property type="match status" value="1"/>
</dbReference>
<dbReference type="Proteomes" id="UP000023152">
    <property type="component" value="Unassembled WGS sequence"/>
</dbReference>
<feature type="repeat" description="WD" evidence="3">
    <location>
        <begin position="614"/>
        <end position="639"/>
    </location>
</feature>
<keyword evidence="1 3" id="KW-0853">WD repeat</keyword>
<dbReference type="PROSITE" id="PS00678">
    <property type="entry name" value="WD_REPEATS_1"/>
    <property type="match status" value="3"/>
</dbReference>
<dbReference type="Gene3D" id="2.130.10.10">
    <property type="entry name" value="YVTN repeat-like/Quinoprotein amine dehydrogenase"/>
    <property type="match status" value="2"/>
</dbReference>
<dbReference type="InterPro" id="IPR015943">
    <property type="entry name" value="WD40/YVTN_repeat-like_dom_sf"/>
</dbReference>
<dbReference type="InterPro" id="IPR020472">
    <property type="entry name" value="WD40_PAC1"/>
</dbReference>
<sequence>MSRAENEKIPKEVKTGVTLASIGQSCFNKDWMLQLNQPEQIDNFICLICRQVTNNAIEINCPQHQVLDMSPIVGENCLKQFLNANPNSCPIQFHNGCLYAQTKIAQRQIDSLKVICPLQFEQNSLLSTQGRQQGGEENERIMCDFKGKIKELKNHLDNVCPLKLFDCWYKPFGCEYSCHKHKLQDHLSSEVKFHFDLAVKLVRTLQEEIKQLQLQPQLNEKMNDNNEVLINENVLLKKKAQQLQAVILEMEKENLKKDIELKSKIIELRQKELLEKDNEMKKTQRELLKLRADIETMRKDELQKKDEKINQDIHNLSEKEEKNDDTLLSSNVKHYSSTCSFDLFCASSKLLKTFNGHTNAVWGIDYSTFDDFRVWDVETAKQIQILNGHTSGVWCVKFSPYHRNCHGGSHRGNVICSSSQDKTIRFWDFETAKEFQVLNEHTNFVGGFEFSPFNNGRYLCSGGWDRTIRLWDVDTFKTLHVFNGHTNAVWCVDFSPLQSNNNSNINNSVGVIGGNGYNICSGSFDNTICIWDIETVKELAVFKGHDHYVCSIKYSPFETNILCSGANNIHLWDIRSKKEIQIFKGHTSQVWAVTYPPFVTSNDGSSSSITNSCGNIICSGSWDNTIRFWDVRANKQLFMIKGENKDNGICFLQFSPLRNKKNQIKSANHKLFFKRSKNLLISSLKMVLFVVNDKRTNIICLFLAFFMILLIRFWLLFNH</sequence>
<dbReference type="CDD" id="cd00200">
    <property type="entry name" value="WD40"/>
    <property type="match status" value="1"/>
</dbReference>
<dbReference type="InterPro" id="IPR019775">
    <property type="entry name" value="WD40_repeat_CS"/>
</dbReference>
<feature type="repeat" description="WD" evidence="3">
    <location>
        <begin position="438"/>
        <end position="481"/>
    </location>
</feature>
<evidence type="ECO:0000256" key="4">
    <source>
        <dbReference type="SAM" id="Coils"/>
    </source>
</evidence>
<dbReference type="PANTHER" id="PTHR44129">
    <property type="entry name" value="WD REPEAT-CONTAINING PROTEIN POP1"/>
    <property type="match status" value="1"/>
</dbReference>
<gene>
    <name evidence="5" type="ORF">RFI_11049</name>
</gene>
<dbReference type="PRINTS" id="PR00320">
    <property type="entry name" value="GPROTEINBRPT"/>
</dbReference>
<feature type="repeat" description="WD" evidence="3">
    <location>
        <begin position="515"/>
        <end position="541"/>
    </location>
</feature>
<keyword evidence="6" id="KW-1185">Reference proteome</keyword>
<dbReference type="EMBL" id="ASPP01008097">
    <property type="protein sequence ID" value="ETO26087.1"/>
    <property type="molecule type" value="Genomic_DNA"/>
</dbReference>
<dbReference type="Pfam" id="PF00400">
    <property type="entry name" value="WD40"/>
    <property type="match status" value="5"/>
</dbReference>
<dbReference type="SUPFAM" id="SSF50978">
    <property type="entry name" value="WD40 repeat-like"/>
    <property type="match status" value="1"/>
</dbReference>